<evidence type="ECO:0000313" key="4">
    <source>
        <dbReference type="Proteomes" id="UP000192678"/>
    </source>
</evidence>
<evidence type="ECO:0000256" key="1">
    <source>
        <dbReference type="SAM" id="Phobius"/>
    </source>
</evidence>
<keyword evidence="3" id="KW-0012">Acyltransferase</keyword>
<accession>A0A1W2EZT3</accession>
<reference evidence="3 4" key="1">
    <citation type="submission" date="2017-04" db="EMBL/GenBank/DDBJ databases">
        <authorList>
            <person name="Afonso C.L."/>
            <person name="Miller P.J."/>
            <person name="Scott M.A."/>
            <person name="Spackman E."/>
            <person name="Goraichik I."/>
            <person name="Dimitrov K.M."/>
            <person name="Suarez D.L."/>
            <person name="Swayne D.E."/>
        </authorList>
    </citation>
    <scope>NUCLEOTIDE SEQUENCE [LARGE SCALE GENOMIC DNA]</scope>
    <source>
        <strain evidence="3 4">DSM 19625</strain>
    </source>
</reference>
<evidence type="ECO:0000313" key="3">
    <source>
        <dbReference type="EMBL" id="SMD15199.1"/>
    </source>
</evidence>
<name>A0A1W2EZT3_9SPHI</name>
<dbReference type="PANTHER" id="PTHR23028">
    <property type="entry name" value="ACETYLTRANSFERASE"/>
    <property type="match status" value="1"/>
</dbReference>
<dbReference type="GO" id="GO:0000271">
    <property type="term" value="P:polysaccharide biosynthetic process"/>
    <property type="evidence" value="ECO:0007669"/>
    <property type="project" value="TreeGrafter"/>
</dbReference>
<keyword evidence="1" id="KW-1133">Transmembrane helix</keyword>
<keyword evidence="3" id="KW-0378">Hydrolase</keyword>
<keyword evidence="1" id="KW-0812">Transmembrane</keyword>
<evidence type="ECO:0000259" key="2">
    <source>
        <dbReference type="Pfam" id="PF01757"/>
    </source>
</evidence>
<feature type="transmembrane region" description="Helical" evidence="1">
    <location>
        <begin position="76"/>
        <end position="96"/>
    </location>
</feature>
<keyword evidence="4" id="KW-1185">Reference proteome</keyword>
<dbReference type="InterPro" id="IPR050879">
    <property type="entry name" value="Acyltransferase_3"/>
</dbReference>
<dbReference type="OrthoDB" id="290051at2"/>
<dbReference type="Pfam" id="PF01757">
    <property type="entry name" value="Acyl_transf_3"/>
    <property type="match status" value="1"/>
</dbReference>
<dbReference type="AlphaFoldDB" id="A0A1W2EZT3"/>
<protein>
    <submittedName>
        <fullName evidence="3">Peptidoglycan/LPS O-acetylase OafA/YrhL, contains acyltransferase and SGNH-hydrolase domains</fullName>
    </submittedName>
</protein>
<dbReference type="EMBL" id="FWYB01000018">
    <property type="protein sequence ID" value="SMD15199.1"/>
    <property type="molecule type" value="Genomic_DNA"/>
</dbReference>
<dbReference type="GO" id="GO:0016787">
    <property type="term" value="F:hydrolase activity"/>
    <property type="evidence" value="ECO:0007669"/>
    <property type="project" value="UniProtKB-KW"/>
</dbReference>
<proteinExistence type="predicted"/>
<dbReference type="GO" id="GO:0016747">
    <property type="term" value="F:acyltransferase activity, transferring groups other than amino-acyl groups"/>
    <property type="evidence" value="ECO:0007669"/>
    <property type="project" value="InterPro"/>
</dbReference>
<dbReference type="Proteomes" id="UP000192678">
    <property type="component" value="Unassembled WGS sequence"/>
</dbReference>
<feature type="transmembrane region" description="Helical" evidence="1">
    <location>
        <begin position="108"/>
        <end position="127"/>
    </location>
</feature>
<feature type="transmembrane region" description="Helical" evidence="1">
    <location>
        <begin position="212"/>
        <end position="231"/>
    </location>
</feature>
<feature type="transmembrane region" description="Helical" evidence="1">
    <location>
        <begin position="139"/>
        <end position="165"/>
    </location>
</feature>
<feature type="transmembrane region" description="Helical" evidence="1">
    <location>
        <begin position="30"/>
        <end position="56"/>
    </location>
</feature>
<feature type="transmembrane region" description="Helical" evidence="1">
    <location>
        <begin position="316"/>
        <end position="338"/>
    </location>
</feature>
<feature type="transmembrane region" description="Helical" evidence="1">
    <location>
        <begin position="237"/>
        <end position="255"/>
    </location>
</feature>
<feature type="transmembrane region" description="Helical" evidence="1">
    <location>
        <begin position="7"/>
        <end position="24"/>
    </location>
</feature>
<keyword evidence="3" id="KW-0808">Transferase</keyword>
<dbReference type="STRING" id="475255.SAMN04488101_11833"/>
<gene>
    <name evidence="3" type="ORF">SAMN04488101_11833</name>
</gene>
<keyword evidence="1" id="KW-0472">Membrane</keyword>
<dbReference type="InterPro" id="IPR002656">
    <property type="entry name" value="Acyl_transf_3_dom"/>
</dbReference>
<feature type="transmembrane region" description="Helical" evidence="1">
    <location>
        <begin position="276"/>
        <end position="296"/>
    </location>
</feature>
<organism evidence="3 4">
    <name type="scientific">Pedobacter nyackensis</name>
    <dbReference type="NCBI Taxonomy" id="475255"/>
    <lineage>
        <taxon>Bacteria</taxon>
        <taxon>Pseudomonadati</taxon>
        <taxon>Bacteroidota</taxon>
        <taxon>Sphingobacteriia</taxon>
        <taxon>Sphingobacteriales</taxon>
        <taxon>Sphingobacteriaceae</taxon>
        <taxon>Pedobacter</taxon>
    </lineage>
</organism>
<dbReference type="RefSeq" id="WP_084291772.1">
    <property type="nucleotide sequence ID" value="NZ_FWYB01000018.1"/>
</dbReference>
<dbReference type="GO" id="GO:0016020">
    <property type="term" value="C:membrane"/>
    <property type="evidence" value="ECO:0007669"/>
    <property type="project" value="TreeGrafter"/>
</dbReference>
<feature type="domain" description="Acyltransferase 3" evidence="2">
    <location>
        <begin position="5"/>
        <end position="315"/>
    </location>
</feature>
<sequence>MKYIKQLDSLRTLAILTVIIVHWFPKDNSAYLVSAYINAPKIFFTISGFLITAILLKAKVKTETTSDKYRTIKNFFFKRALRIFPAYFLVLAIWFFTGPATEKISYKYFLTFTANIYIYKVQIWPALAHLWSISVEEQFYLIWPWLIIFSNRITTLMIIIISILTGIGAQFLNHNQFANILTINNLDGIGIGALLSFLLIKEPDYLLKKRKIIYWIAIICFFLSLIQLWFLPQTHHFGSGTFISIMTAGLLMYFISNGKNENYTFSSLFDNKLLMSMGKISYGLFLYHFLIPYYTYNAFTRIADFLHIPFSPTIRNYLWMLGNFIILLLLAKLSYHYFEMPFLKLKKYFKDGIQENQKILEPVPKNN</sequence>
<feature type="transmembrane region" description="Helical" evidence="1">
    <location>
        <begin position="177"/>
        <end position="200"/>
    </location>
</feature>
<dbReference type="PANTHER" id="PTHR23028:SF53">
    <property type="entry name" value="ACYL_TRANSF_3 DOMAIN-CONTAINING PROTEIN"/>
    <property type="match status" value="1"/>
</dbReference>